<dbReference type="GO" id="GO:0000287">
    <property type="term" value="F:magnesium ion binding"/>
    <property type="evidence" value="ECO:0007669"/>
    <property type="project" value="InterPro"/>
</dbReference>
<feature type="domain" description="Obg" evidence="11">
    <location>
        <begin position="1"/>
        <end position="158"/>
    </location>
</feature>
<dbReference type="EMBL" id="JACHEB010000002">
    <property type="protein sequence ID" value="MBB5327188.1"/>
    <property type="molecule type" value="Genomic_DNA"/>
</dbReference>
<dbReference type="HAMAP" id="MF_01454">
    <property type="entry name" value="GTPase_Obg"/>
    <property type="match status" value="1"/>
</dbReference>
<comment type="caution">
    <text evidence="8">Lacks conserved residue(s) required for the propagation of feature annotation.</text>
</comment>
<feature type="binding site" evidence="8">
    <location>
        <position position="192"/>
    </location>
    <ligand>
        <name>Mg(2+)</name>
        <dbReference type="ChEBI" id="CHEBI:18420"/>
    </ligand>
</feature>
<dbReference type="InterPro" id="IPR006169">
    <property type="entry name" value="GTP1_OBG_dom"/>
</dbReference>
<evidence type="ECO:0000256" key="2">
    <source>
        <dbReference type="ARBA" id="ARBA00022490"/>
    </source>
</evidence>
<evidence type="ECO:0000259" key="11">
    <source>
        <dbReference type="PROSITE" id="PS51883"/>
    </source>
</evidence>
<accession>A0A9X0U2D1</accession>
<comment type="caution">
    <text evidence="12">The sequence shown here is derived from an EMBL/GenBank/DDBJ whole genome shotgun (WGS) entry which is preliminary data.</text>
</comment>
<dbReference type="NCBIfam" id="TIGR02729">
    <property type="entry name" value="Obg_CgtA"/>
    <property type="match status" value="1"/>
</dbReference>
<feature type="region of interest" description="Disordered" evidence="9">
    <location>
        <begin position="119"/>
        <end position="141"/>
    </location>
</feature>
<dbReference type="PROSITE" id="PS00905">
    <property type="entry name" value="GTP1_OBG"/>
    <property type="match status" value="1"/>
</dbReference>
<feature type="binding site" evidence="8">
    <location>
        <position position="172"/>
    </location>
    <ligand>
        <name>Mg(2+)</name>
        <dbReference type="ChEBI" id="CHEBI:18420"/>
    </ligand>
</feature>
<keyword evidence="7 8" id="KW-0342">GTP-binding</keyword>
<dbReference type="Pfam" id="PF01926">
    <property type="entry name" value="MMR_HSR1"/>
    <property type="match status" value="1"/>
</dbReference>
<comment type="cofactor">
    <cofactor evidence="8">
        <name>Mg(2+)</name>
        <dbReference type="ChEBI" id="CHEBI:18420"/>
    </cofactor>
</comment>
<keyword evidence="6 8" id="KW-0460">Magnesium</keyword>
<comment type="function">
    <text evidence="8">An essential GTPase which binds GTP, GDP and possibly (p)ppGpp with moderate affinity, with high nucleotide exchange rates and a fairly low GTP hydrolysis rate. Plays a role in control of the cell cycle, stress response, ribosome biogenesis and in those bacteria that undergo differentiation, in morphogenesis control.</text>
</comment>
<keyword evidence="2 8" id="KW-0963">Cytoplasm</keyword>
<dbReference type="Pfam" id="PF01018">
    <property type="entry name" value="GTP1_OBG"/>
    <property type="match status" value="1"/>
</dbReference>
<evidence type="ECO:0000256" key="3">
    <source>
        <dbReference type="ARBA" id="ARBA00022723"/>
    </source>
</evidence>
<dbReference type="GO" id="GO:0043022">
    <property type="term" value="F:ribosome binding"/>
    <property type="evidence" value="ECO:0007669"/>
    <property type="project" value="UniProtKB-ARBA"/>
</dbReference>
<protein>
    <recommendedName>
        <fullName evidence="8">GTPase Obg</fullName>
        <ecNumber evidence="8">3.6.5.-</ecNumber>
    </recommendedName>
    <alternativeName>
        <fullName evidence="8">GTP-binding protein Obg</fullName>
    </alternativeName>
</protein>
<evidence type="ECO:0000256" key="8">
    <source>
        <dbReference type="HAMAP-Rule" id="MF_01454"/>
    </source>
</evidence>
<dbReference type="InterPro" id="IPR027417">
    <property type="entry name" value="P-loop_NTPase"/>
</dbReference>
<dbReference type="InterPro" id="IPR031167">
    <property type="entry name" value="G_OBG"/>
</dbReference>
<dbReference type="PROSITE" id="PS51883">
    <property type="entry name" value="OBG"/>
    <property type="match status" value="1"/>
</dbReference>
<dbReference type="GO" id="GO:0042254">
    <property type="term" value="P:ribosome biogenesis"/>
    <property type="evidence" value="ECO:0007669"/>
    <property type="project" value="UniProtKB-UniRule"/>
</dbReference>
<dbReference type="GO" id="GO:0003924">
    <property type="term" value="F:GTPase activity"/>
    <property type="evidence" value="ECO:0007669"/>
    <property type="project" value="UniProtKB-UniRule"/>
</dbReference>
<feature type="binding site" evidence="8">
    <location>
        <begin position="190"/>
        <end position="194"/>
    </location>
    <ligand>
        <name>GTP</name>
        <dbReference type="ChEBI" id="CHEBI:37565"/>
    </ligand>
</feature>
<dbReference type="FunFam" id="2.70.210.12:FF:000001">
    <property type="entry name" value="GTPase Obg"/>
    <property type="match status" value="1"/>
</dbReference>
<name>A0A9X0U2D1_9BACT</name>
<feature type="binding site" evidence="8">
    <location>
        <begin position="215"/>
        <end position="218"/>
    </location>
    <ligand>
        <name>GTP</name>
        <dbReference type="ChEBI" id="CHEBI:37565"/>
    </ligand>
</feature>
<dbReference type="RefSeq" id="WP_183973735.1">
    <property type="nucleotide sequence ID" value="NZ_JACHEB010000002.1"/>
</dbReference>
<sequence>MFIDEAKIRIKAGDGGNGCMAFRREKFVPKGGPSGGDGGHGGDVLMSSSLSHNTLVHFRFNPEHKAQRGGHGLGSNCSGSAGESTTLKVPVGTLLYDDSTGELIHDFARPNETIVIAKGGRGGRGNQHFATSTHQAPREHELGRAGEERAYRLELRLLADAGLVGYPNVGKSTLISRLSAAKPKIANYAFTTLEPNLGVVEVGDFPHTESFTIADLPGLIEGAHLGHGLGIQFLKHIERTSVIVHLVDVSDSGAAEGTARPDPVADYKVITDELKSFDPALAAKPTILVAAKIDVANPDKLKKLTAMAKRRKLPFFAISAVTGEGIEPLKFAIAEMVATHRPVDLEPLPAEPVKLKPHYPPPPGSARGRA</sequence>
<evidence type="ECO:0000256" key="5">
    <source>
        <dbReference type="ARBA" id="ARBA00022801"/>
    </source>
</evidence>
<dbReference type="PANTHER" id="PTHR11702">
    <property type="entry name" value="DEVELOPMENTALLY REGULATED GTP-BINDING PROTEIN-RELATED"/>
    <property type="match status" value="1"/>
</dbReference>
<evidence type="ECO:0000256" key="4">
    <source>
        <dbReference type="ARBA" id="ARBA00022741"/>
    </source>
</evidence>
<proteinExistence type="inferred from homology"/>
<evidence type="ECO:0000256" key="9">
    <source>
        <dbReference type="SAM" id="MobiDB-lite"/>
    </source>
</evidence>
<dbReference type="AlphaFoldDB" id="A0A9X0U2D1"/>
<dbReference type="InterPro" id="IPR006073">
    <property type="entry name" value="GTP-bd"/>
</dbReference>
<evidence type="ECO:0000256" key="6">
    <source>
        <dbReference type="ARBA" id="ARBA00022842"/>
    </source>
</evidence>
<dbReference type="PRINTS" id="PR00326">
    <property type="entry name" value="GTP1OBG"/>
</dbReference>
<feature type="region of interest" description="Disordered" evidence="9">
    <location>
        <begin position="347"/>
        <end position="370"/>
    </location>
</feature>
<feature type="binding site" evidence="8">
    <location>
        <begin position="165"/>
        <end position="172"/>
    </location>
    <ligand>
        <name>GTP</name>
        <dbReference type="ChEBI" id="CHEBI:37565"/>
    </ligand>
</feature>
<evidence type="ECO:0000313" key="13">
    <source>
        <dbReference type="Proteomes" id="UP000535182"/>
    </source>
</evidence>
<feature type="binding site" evidence="8">
    <location>
        <begin position="319"/>
        <end position="321"/>
    </location>
    <ligand>
        <name>GTP</name>
        <dbReference type="ChEBI" id="CHEBI:37565"/>
    </ligand>
</feature>
<evidence type="ECO:0000256" key="7">
    <source>
        <dbReference type="ARBA" id="ARBA00023134"/>
    </source>
</evidence>
<organism evidence="12 13">
    <name type="scientific">Tunturiibacter gelidiferens</name>
    <dbReference type="NCBI Taxonomy" id="3069689"/>
    <lineage>
        <taxon>Bacteria</taxon>
        <taxon>Pseudomonadati</taxon>
        <taxon>Acidobacteriota</taxon>
        <taxon>Terriglobia</taxon>
        <taxon>Terriglobales</taxon>
        <taxon>Acidobacteriaceae</taxon>
        <taxon>Tunturiibacter</taxon>
    </lineage>
</organism>
<reference evidence="12 13" key="1">
    <citation type="submission" date="2020-08" db="EMBL/GenBank/DDBJ databases">
        <title>Genomic Encyclopedia of Type Strains, Phase IV (KMG-V): Genome sequencing to study the core and pangenomes of soil and plant-associated prokaryotes.</title>
        <authorList>
            <person name="Whitman W."/>
        </authorList>
    </citation>
    <scope>NUCLEOTIDE SEQUENCE [LARGE SCALE GENOMIC DNA]</scope>
    <source>
        <strain evidence="12 13">X5P2</strain>
    </source>
</reference>
<dbReference type="SUPFAM" id="SSF52540">
    <property type="entry name" value="P-loop containing nucleoside triphosphate hydrolases"/>
    <property type="match status" value="1"/>
</dbReference>
<dbReference type="EC" id="3.6.5.-" evidence="8"/>
<dbReference type="PANTHER" id="PTHR11702:SF31">
    <property type="entry name" value="MITOCHONDRIAL RIBOSOME-ASSOCIATED GTPASE 2"/>
    <property type="match status" value="1"/>
</dbReference>
<dbReference type="PIRSF" id="PIRSF002401">
    <property type="entry name" value="GTP_bd_Obg/CgtA"/>
    <property type="match status" value="1"/>
</dbReference>
<dbReference type="InterPro" id="IPR006074">
    <property type="entry name" value="GTP1-OBG_CS"/>
</dbReference>
<evidence type="ECO:0000313" key="12">
    <source>
        <dbReference type="EMBL" id="MBB5327188.1"/>
    </source>
</evidence>
<dbReference type="GO" id="GO:0005737">
    <property type="term" value="C:cytoplasm"/>
    <property type="evidence" value="ECO:0007669"/>
    <property type="project" value="UniProtKB-SubCell"/>
</dbReference>
<comment type="similarity">
    <text evidence="1 8">Belongs to the TRAFAC class OBG-HflX-like GTPase superfamily. OBG GTPase family.</text>
</comment>
<feature type="domain" description="OBG-type G" evidence="10">
    <location>
        <begin position="159"/>
        <end position="338"/>
    </location>
</feature>
<dbReference type="GO" id="GO:0005525">
    <property type="term" value="F:GTP binding"/>
    <property type="evidence" value="ECO:0007669"/>
    <property type="project" value="UniProtKB-UniRule"/>
</dbReference>
<evidence type="ECO:0000256" key="1">
    <source>
        <dbReference type="ARBA" id="ARBA00007699"/>
    </source>
</evidence>
<keyword evidence="4 8" id="KW-0547">Nucleotide-binding</keyword>
<dbReference type="PROSITE" id="PS51710">
    <property type="entry name" value="G_OBG"/>
    <property type="match status" value="1"/>
</dbReference>
<dbReference type="CDD" id="cd01898">
    <property type="entry name" value="Obg"/>
    <property type="match status" value="1"/>
</dbReference>
<dbReference type="Gene3D" id="3.40.50.300">
    <property type="entry name" value="P-loop containing nucleotide triphosphate hydrolases"/>
    <property type="match status" value="1"/>
</dbReference>
<gene>
    <name evidence="8" type="primary">obg</name>
    <name evidence="12" type="ORF">HDF14_000793</name>
</gene>
<dbReference type="InterPro" id="IPR045086">
    <property type="entry name" value="OBG_GTPase"/>
</dbReference>
<dbReference type="NCBIfam" id="NF008956">
    <property type="entry name" value="PRK12299.1"/>
    <property type="match status" value="1"/>
</dbReference>
<evidence type="ECO:0000259" key="10">
    <source>
        <dbReference type="PROSITE" id="PS51710"/>
    </source>
</evidence>
<dbReference type="InterPro" id="IPR036726">
    <property type="entry name" value="GTP1_OBG_dom_sf"/>
</dbReference>
<dbReference type="Proteomes" id="UP000535182">
    <property type="component" value="Unassembled WGS sequence"/>
</dbReference>
<dbReference type="Gene3D" id="2.70.210.12">
    <property type="entry name" value="GTP1/OBG domain"/>
    <property type="match status" value="1"/>
</dbReference>
<dbReference type="SUPFAM" id="SSF82051">
    <property type="entry name" value="Obg GTP-binding protein N-terminal domain"/>
    <property type="match status" value="1"/>
</dbReference>
<keyword evidence="5 8" id="KW-0378">Hydrolase</keyword>
<keyword evidence="3 8" id="KW-0479">Metal-binding</keyword>
<dbReference type="InterPro" id="IPR014100">
    <property type="entry name" value="GTP-bd_Obg/CgtA"/>
</dbReference>
<dbReference type="NCBIfam" id="NF008955">
    <property type="entry name" value="PRK12297.1"/>
    <property type="match status" value="1"/>
</dbReference>
<comment type="subcellular location">
    <subcellularLocation>
        <location evidence="8">Cytoplasm</location>
    </subcellularLocation>
</comment>
<comment type="subunit">
    <text evidence="8">Monomer.</text>
</comment>
<keyword evidence="13" id="KW-1185">Reference proteome</keyword>